<dbReference type="KEGG" id="fmr:Fuma_00957"/>
<protein>
    <submittedName>
        <fullName evidence="4">Decaheme c-type cytochrome, DmsE family</fullName>
    </submittedName>
</protein>
<dbReference type="SUPFAM" id="SSF48695">
    <property type="entry name" value="Multiheme cytochromes"/>
    <property type="match status" value="1"/>
</dbReference>
<dbReference type="Proteomes" id="UP000187735">
    <property type="component" value="Chromosome"/>
</dbReference>
<evidence type="ECO:0000256" key="2">
    <source>
        <dbReference type="PROSITE-ProRule" id="PRU00339"/>
    </source>
</evidence>
<dbReference type="InterPro" id="IPR036280">
    <property type="entry name" value="Multihaem_cyt_sf"/>
</dbReference>
<name>A0A1P8WBE1_9PLAN</name>
<accession>A0A1P8WBE1</accession>
<dbReference type="InterPro" id="IPR051829">
    <property type="entry name" value="Multiheme_Cytochr_ET"/>
</dbReference>
<dbReference type="Pfam" id="PF13435">
    <property type="entry name" value="Cytochrome_C554"/>
    <property type="match status" value="1"/>
</dbReference>
<dbReference type="PANTHER" id="PTHR35038:SF8">
    <property type="entry name" value="C-TYPE POLYHEME CYTOCHROME OMCC"/>
    <property type="match status" value="1"/>
</dbReference>
<evidence type="ECO:0000313" key="5">
    <source>
        <dbReference type="Proteomes" id="UP000187735"/>
    </source>
</evidence>
<organism evidence="4 5">
    <name type="scientific">Fuerstiella marisgermanici</name>
    <dbReference type="NCBI Taxonomy" id="1891926"/>
    <lineage>
        <taxon>Bacteria</taxon>
        <taxon>Pseudomonadati</taxon>
        <taxon>Planctomycetota</taxon>
        <taxon>Planctomycetia</taxon>
        <taxon>Planctomycetales</taxon>
        <taxon>Planctomycetaceae</taxon>
        <taxon>Fuerstiella</taxon>
    </lineage>
</organism>
<gene>
    <name evidence="4" type="ORF">Fuma_00957</name>
</gene>
<dbReference type="STRING" id="1891926.Fuma_00957"/>
<dbReference type="EMBL" id="CP017641">
    <property type="protein sequence ID" value="APZ91369.1"/>
    <property type="molecule type" value="Genomic_DNA"/>
</dbReference>
<reference evidence="4 5" key="1">
    <citation type="journal article" date="2016" name="Front. Microbiol.">
        <title>Fuerstia marisgermanicae gen. nov., sp. nov., an Unusual Member of the Phylum Planctomycetes from the German Wadden Sea.</title>
        <authorList>
            <person name="Kohn T."/>
            <person name="Heuer A."/>
            <person name="Jogler M."/>
            <person name="Vollmers J."/>
            <person name="Boedeker C."/>
            <person name="Bunk B."/>
            <person name="Rast P."/>
            <person name="Borchert D."/>
            <person name="Glockner I."/>
            <person name="Freese H.M."/>
            <person name="Klenk H.P."/>
            <person name="Overmann J."/>
            <person name="Kaster A.K."/>
            <person name="Rohde M."/>
            <person name="Wiegand S."/>
            <person name="Jogler C."/>
        </authorList>
    </citation>
    <scope>NUCLEOTIDE SEQUENCE [LARGE SCALE GENOMIC DNA]</scope>
    <source>
        <strain evidence="4 5">NH11</strain>
    </source>
</reference>
<dbReference type="AlphaFoldDB" id="A0A1P8WBE1"/>
<dbReference type="PROSITE" id="PS50005">
    <property type="entry name" value="TPR"/>
    <property type="match status" value="1"/>
</dbReference>
<keyword evidence="5" id="KW-1185">Reference proteome</keyword>
<dbReference type="PANTHER" id="PTHR35038">
    <property type="entry name" value="DISSIMILATORY SULFITE REDUCTASE SIRA"/>
    <property type="match status" value="1"/>
</dbReference>
<evidence type="ECO:0000259" key="3">
    <source>
        <dbReference type="Pfam" id="PF13435"/>
    </source>
</evidence>
<dbReference type="InterPro" id="IPR023155">
    <property type="entry name" value="Cyt_c-552/4"/>
</dbReference>
<dbReference type="InterPro" id="IPR019734">
    <property type="entry name" value="TPR_rpt"/>
</dbReference>
<evidence type="ECO:0000313" key="4">
    <source>
        <dbReference type="EMBL" id="APZ91369.1"/>
    </source>
</evidence>
<keyword evidence="2" id="KW-0802">TPR repeat</keyword>
<sequence>MTKSVGVILVVVLVALGAVGYLYQRRPPAKVFDVDQNRPKARDSRHTAFSVTKPKAPSEGFVGSNACRSCHQEICESYSDHPMGRSMAVATDDVPPVTGEASRFRVRPSDHADYDFEYVAFLKDKTFIHRETAIDRGSKQQIYQHDEVVDFVVGSGTRGKSYLINHGGVLMLSPLTWYTQGHRWDLSPGYERQNRHFQRRIVDGCVQCHASRVASRPESTHLFEEKPFHELAIGCERCHGPGEDHIEFHSLAHLPADQTDPITNPSDLDNQLRDHVCLQCHLIGESRLLRYGRTDFDFRPGDRVTDVWTTFMKGAVVDADQTAEAVSQVEQMLSSTCHQNSADFGCVTCHDPHRQPAESEKHSFYRSRCLKCHENQDSQCSESFAVREAIENADSCISCHMQSLEANDVPHLSQTDHRILRRPQVKTDQQTQSTHYEVRIFGLENAQISEEEVDRAHAIFMSQTAEEKKSTLMAAQAIPKLEEWVENVPDDLPALDALGAAYSLLDDDGATERTWRAGLNQKPTDERFLRRLFLHYHDHGRTDEAIRIGLRLLEVNARDPEYLGRMAHLLGQKGQLTRAVEYAERAVQIDPQAERVHSWLVDAYLALGDKEASDRHASIAKQLSK</sequence>
<dbReference type="Gene3D" id="1.25.40.10">
    <property type="entry name" value="Tetratricopeptide repeat domain"/>
    <property type="match status" value="1"/>
</dbReference>
<feature type="repeat" description="TPR" evidence="2">
    <location>
        <begin position="560"/>
        <end position="593"/>
    </location>
</feature>
<dbReference type="Pfam" id="PF13181">
    <property type="entry name" value="TPR_8"/>
    <property type="match status" value="1"/>
</dbReference>
<dbReference type="InterPro" id="IPR011990">
    <property type="entry name" value="TPR-like_helical_dom_sf"/>
</dbReference>
<feature type="domain" description="Cytochrome c-552/4" evidence="3">
    <location>
        <begin position="202"/>
        <end position="240"/>
    </location>
</feature>
<proteinExistence type="predicted"/>
<dbReference type="Gene3D" id="1.10.1130.10">
    <property type="entry name" value="Flavocytochrome C3, Chain A"/>
    <property type="match status" value="1"/>
</dbReference>
<evidence type="ECO:0000256" key="1">
    <source>
        <dbReference type="ARBA" id="ARBA00022729"/>
    </source>
</evidence>
<keyword evidence="1" id="KW-0732">Signal</keyword>
<dbReference type="SUPFAM" id="SSF48452">
    <property type="entry name" value="TPR-like"/>
    <property type="match status" value="1"/>
</dbReference>